<evidence type="ECO:0000256" key="4">
    <source>
        <dbReference type="ARBA" id="ARBA00022603"/>
    </source>
</evidence>
<dbReference type="SMART" id="SM00317">
    <property type="entry name" value="SET"/>
    <property type="match status" value="1"/>
</dbReference>
<evidence type="ECO:0000259" key="10">
    <source>
        <dbReference type="PROSITE" id="PS51215"/>
    </source>
</evidence>
<dbReference type="PROSITE" id="PS51578">
    <property type="entry name" value="SAM_MT43_SET2_2"/>
    <property type="match status" value="1"/>
</dbReference>
<dbReference type="OrthoDB" id="422362at2759"/>
<dbReference type="EMBL" id="JAGYWB010000011">
    <property type="protein sequence ID" value="KAI0504710.1"/>
    <property type="molecule type" value="Genomic_DNA"/>
</dbReference>
<feature type="domain" description="SET" evidence="8">
    <location>
        <begin position="345"/>
        <end position="462"/>
    </location>
</feature>
<dbReference type="InterPro" id="IPR047893">
    <property type="entry name" value="ASHR3-like_SET"/>
</dbReference>
<dbReference type="SMART" id="SM00508">
    <property type="entry name" value="PostSET"/>
    <property type="match status" value="1"/>
</dbReference>
<dbReference type="AlphaFoldDB" id="A0A8T3B5G7"/>
<evidence type="ECO:0000256" key="1">
    <source>
        <dbReference type="ARBA" id="ARBA00004123"/>
    </source>
</evidence>
<comment type="caution">
    <text evidence="11">The sequence shown here is derived from an EMBL/GenBank/DDBJ whole genome shotgun (WGS) entry which is preliminary data.</text>
</comment>
<evidence type="ECO:0008006" key="13">
    <source>
        <dbReference type="Google" id="ProtNLM"/>
    </source>
</evidence>
<dbReference type="Pfam" id="PF00856">
    <property type="entry name" value="SET"/>
    <property type="match status" value="1"/>
</dbReference>
<name>A0A8T3B5G7_DENNO</name>
<dbReference type="PROSITE" id="PS51215">
    <property type="entry name" value="AWS"/>
    <property type="match status" value="1"/>
</dbReference>
<evidence type="ECO:0000256" key="5">
    <source>
        <dbReference type="ARBA" id="ARBA00022679"/>
    </source>
</evidence>
<keyword evidence="6" id="KW-0949">S-adenosyl-L-methionine</keyword>
<dbReference type="SMR" id="A0A8T3B5G7"/>
<dbReference type="SUPFAM" id="SSF82199">
    <property type="entry name" value="SET domain"/>
    <property type="match status" value="1"/>
</dbReference>
<evidence type="ECO:0000259" key="8">
    <source>
        <dbReference type="PROSITE" id="PS50280"/>
    </source>
</evidence>
<protein>
    <recommendedName>
        <fullName evidence="13">Histone-lysine N-methyltransferase ASHR3</fullName>
    </recommendedName>
</protein>
<proteinExistence type="predicted"/>
<reference evidence="11" key="1">
    <citation type="journal article" date="2022" name="Front. Genet.">
        <title>Chromosome-Scale Assembly of the Dendrobium nobile Genome Provides Insights Into the Molecular Mechanism of the Biosynthesis of the Medicinal Active Ingredient of Dendrobium.</title>
        <authorList>
            <person name="Xu Q."/>
            <person name="Niu S.-C."/>
            <person name="Li K.-L."/>
            <person name="Zheng P.-J."/>
            <person name="Zhang X.-J."/>
            <person name="Jia Y."/>
            <person name="Liu Y."/>
            <person name="Niu Y.-X."/>
            <person name="Yu L.-H."/>
            <person name="Chen D.-F."/>
            <person name="Zhang G.-Q."/>
        </authorList>
    </citation>
    <scope>NUCLEOTIDE SEQUENCE</scope>
    <source>
        <tissue evidence="11">Leaf</tissue>
    </source>
</reference>
<dbReference type="InterPro" id="IPR006560">
    <property type="entry name" value="AWS_dom"/>
</dbReference>
<dbReference type="PROSITE" id="PS50868">
    <property type="entry name" value="POST_SET"/>
    <property type="match status" value="1"/>
</dbReference>
<evidence type="ECO:0000313" key="11">
    <source>
        <dbReference type="EMBL" id="KAI0504710.1"/>
    </source>
</evidence>
<keyword evidence="7" id="KW-0539">Nucleus</keyword>
<feature type="domain" description="AWS" evidence="10">
    <location>
        <begin position="300"/>
        <end position="345"/>
    </location>
</feature>
<feature type="domain" description="Post-SET" evidence="9">
    <location>
        <begin position="468"/>
        <end position="484"/>
    </location>
</feature>
<gene>
    <name evidence="11" type="ORF">KFK09_015663</name>
</gene>
<dbReference type="FunFam" id="2.170.270.10:FF:000043">
    <property type="entry name" value="Histone-lysine N-methyltransferase"/>
    <property type="match status" value="1"/>
</dbReference>
<dbReference type="CDD" id="cd19175">
    <property type="entry name" value="SET_ASHR3-like"/>
    <property type="match status" value="1"/>
</dbReference>
<evidence type="ECO:0000313" key="12">
    <source>
        <dbReference type="Proteomes" id="UP000829196"/>
    </source>
</evidence>
<dbReference type="InterPro" id="IPR025787">
    <property type="entry name" value="Hist-Lys_N-MeTrfase_SET2_plant"/>
</dbReference>
<keyword evidence="12" id="KW-1185">Reference proteome</keyword>
<keyword evidence="3" id="KW-0158">Chromosome</keyword>
<evidence type="ECO:0000256" key="2">
    <source>
        <dbReference type="ARBA" id="ARBA00004286"/>
    </source>
</evidence>
<keyword evidence="4" id="KW-0489">Methyltransferase</keyword>
<organism evidence="11 12">
    <name type="scientific">Dendrobium nobile</name>
    <name type="common">Orchid</name>
    <dbReference type="NCBI Taxonomy" id="94219"/>
    <lineage>
        <taxon>Eukaryota</taxon>
        <taxon>Viridiplantae</taxon>
        <taxon>Streptophyta</taxon>
        <taxon>Embryophyta</taxon>
        <taxon>Tracheophyta</taxon>
        <taxon>Spermatophyta</taxon>
        <taxon>Magnoliopsida</taxon>
        <taxon>Liliopsida</taxon>
        <taxon>Asparagales</taxon>
        <taxon>Orchidaceae</taxon>
        <taxon>Epidendroideae</taxon>
        <taxon>Malaxideae</taxon>
        <taxon>Dendrobiinae</taxon>
        <taxon>Dendrobium</taxon>
    </lineage>
</organism>
<keyword evidence="5" id="KW-0808">Transferase</keyword>
<dbReference type="Gene3D" id="2.170.270.10">
    <property type="entry name" value="SET domain"/>
    <property type="match status" value="1"/>
</dbReference>
<evidence type="ECO:0000259" key="9">
    <source>
        <dbReference type="PROSITE" id="PS50868"/>
    </source>
</evidence>
<evidence type="ECO:0000256" key="3">
    <source>
        <dbReference type="ARBA" id="ARBA00022454"/>
    </source>
</evidence>
<dbReference type="InterPro" id="IPR003616">
    <property type="entry name" value="Post-SET_dom"/>
</dbReference>
<evidence type="ECO:0000256" key="7">
    <source>
        <dbReference type="ARBA" id="ARBA00023242"/>
    </source>
</evidence>
<dbReference type="InterPro" id="IPR046341">
    <property type="entry name" value="SET_dom_sf"/>
</dbReference>
<sequence>MEQVAFLLGLAHLLGLDLLVGLDLLLGLAHLVHWGCGIEVLQQKNLNVVAEEIGGGFAEEVGYDGEIGGFNVSCAKNLSARVMKCFVQCSCADMPITGLALIGKKDPQRTLSALNTHNHCPLQLSGANLPLVPHAGTPDQSPAFDISTLDRTPDYASTALTAHPVILATACTVTSVASCESYSRLSVLEHTCQSIPVQVLPFACTFSDPLHANCLLICPVQSTCTCDKPPTRALCYQPNYATDLLACEVFHRLPLPYVEEEYEIGSIVNDVLENITEPAPYIHIKRNVYLVKRKRDGADTNVGCTNCNANSDCSENCECRGLSLSCTKACHCSEMCTNRPFRKEKKIKVVKTDWCGWGAVALESIEKGRFVVEYVGEVIDDALCEQRLWDMKRRGDQNFYMCEIRKDFTIDATFKGNFSRFLNHSCDPNCKLEKWQVDGETRVGVFALRTIQNGEPLTYDYRFVQFGPVVQCYCGASNCRGFLGSRKKTSQPNFSNSVWGCKRMRTRITKRRNNR</sequence>
<dbReference type="GO" id="GO:0005694">
    <property type="term" value="C:chromosome"/>
    <property type="evidence" value="ECO:0007669"/>
    <property type="project" value="UniProtKB-SubCell"/>
</dbReference>
<dbReference type="PROSITE" id="PS50280">
    <property type="entry name" value="SET"/>
    <property type="match status" value="1"/>
</dbReference>
<dbReference type="InterPro" id="IPR050777">
    <property type="entry name" value="SET2_Histone-Lys_MeTrsfase"/>
</dbReference>
<dbReference type="GO" id="GO:0032259">
    <property type="term" value="P:methylation"/>
    <property type="evidence" value="ECO:0007669"/>
    <property type="project" value="UniProtKB-KW"/>
</dbReference>
<evidence type="ECO:0000256" key="6">
    <source>
        <dbReference type="ARBA" id="ARBA00022691"/>
    </source>
</evidence>
<dbReference type="GO" id="GO:0005634">
    <property type="term" value="C:nucleus"/>
    <property type="evidence" value="ECO:0007669"/>
    <property type="project" value="UniProtKB-SubCell"/>
</dbReference>
<dbReference type="InterPro" id="IPR001214">
    <property type="entry name" value="SET_dom"/>
</dbReference>
<dbReference type="PANTHER" id="PTHR22884">
    <property type="entry name" value="SET DOMAIN PROTEINS"/>
    <property type="match status" value="1"/>
</dbReference>
<comment type="subcellular location">
    <subcellularLocation>
        <location evidence="2">Chromosome</location>
    </subcellularLocation>
    <subcellularLocation>
        <location evidence="1">Nucleus</location>
    </subcellularLocation>
</comment>
<accession>A0A8T3B5G7</accession>
<dbReference type="Proteomes" id="UP000829196">
    <property type="component" value="Unassembled WGS sequence"/>
</dbReference>
<dbReference type="GO" id="GO:0042054">
    <property type="term" value="F:histone methyltransferase activity"/>
    <property type="evidence" value="ECO:0007669"/>
    <property type="project" value="InterPro"/>
</dbReference>